<reference evidence="3 4" key="1">
    <citation type="journal article" date="2016" name="Front. Microbiol.">
        <title>Genomic Resource of Rice Seed Associated Bacteria.</title>
        <authorList>
            <person name="Midha S."/>
            <person name="Bansal K."/>
            <person name="Sharma S."/>
            <person name="Kumar N."/>
            <person name="Patil P.P."/>
            <person name="Chaudhry V."/>
            <person name="Patil P.B."/>
        </authorList>
    </citation>
    <scope>NUCLEOTIDE SEQUENCE [LARGE SCALE GENOMIC DNA]</scope>
    <source>
        <strain evidence="3 4">NS319</strain>
    </source>
</reference>
<dbReference type="Pfam" id="PF02120">
    <property type="entry name" value="Flg_hook"/>
    <property type="match status" value="1"/>
</dbReference>
<feature type="region of interest" description="Disordered" evidence="1">
    <location>
        <begin position="90"/>
        <end position="156"/>
    </location>
</feature>
<gene>
    <name evidence="3" type="ORF">NS319_10805</name>
</gene>
<dbReference type="PATRIC" id="fig|33051.3.peg.3357"/>
<feature type="domain" description="Flagellar hook-length control protein-like C-terminal" evidence="2">
    <location>
        <begin position="394"/>
        <end position="465"/>
    </location>
</feature>
<name>A0A147HWL8_9SPHN</name>
<organism evidence="3 4">
    <name type="scientific">Sphingomonas sanguinis</name>
    <dbReference type="NCBI Taxonomy" id="33051"/>
    <lineage>
        <taxon>Bacteria</taxon>
        <taxon>Pseudomonadati</taxon>
        <taxon>Pseudomonadota</taxon>
        <taxon>Alphaproteobacteria</taxon>
        <taxon>Sphingomonadales</taxon>
        <taxon>Sphingomonadaceae</taxon>
        <taxon>Sphingomonas</taxon>
    </lineage>
</organism>
<comment type="caution">
    <text evidence="3">The sequence shown here is derived from an EMBL/GenBank/DDBJ whole genome shotgun (WGS) entry which is preliminary data.</text>
</comment>
<dbReference type="Gene3D" id="3.30.750.140">
    <property type="match status" value="1"/>
</dbReference>
<evidence type="ECO:0000259" key="2">
    <source>
        <dbReference type="Pfam" id="PF02120"/>
    </source>
</evidence>
<dbReference type="InterPro" id="IPR021136">
    <property type="entry name" value="Flagellar_hook_control-like_C"/>
</dbReference>
<feature type="region of interest" description="Disordered" evidence="1">
    <location>
        <begin position="327"/>
        <end position="346"/>
    </location>
</feature>
<feature type="region of interest" description="Disordered" evidence="1">
    <location>
        <begin position="462"/>
        <end position="518"/>
    </location>
</feature>
<sequence length="518" mass="52229">MNAKSNAAIPADDKAVHIVGRALTDGDADRDDTPATADGEAAAQPGNVLPILALPLPLPVTPDPAAPVAAADSPVMVTVASATVAVTTTRTAPSLAPQPVSASPSPGDATGLPSSDMALSLVDGAPIRPATNPIDAPPMHPTDAAPPLVESTPARPAVSPIDALPVPPSMVVPLDASTTAKPTIDPTLLQTLRQTTALPITAAALATPATTPAFRLVAMPMAAPTAPPSLPSGPLTVTQPGQSSATIGLLATVMPRTVPPATPPAPDVTMTVIAPDRAAATLDSQTVTATTPPLAMTPLPSGPLTVTQPGQASAMVGMLAGALRDRSTTKARDEDPIDGLATTTTSTFDPTALATGEMARPVTATGAADQKPLDMTQAHWPQGMIERIDRMREDAATADTRIQLSPDALGGIAVAIRHDAGGTHLHFTAEQAQTATMLADAHATLARLAEDKGMRLGDTAVATGGMAGSDMGQSMRDQRTPAQPVPVMPTRPRSPDTSLSDEAEAGSSATASPSTRIA</sequence>
<dbReference type="CDD" id="cd17470">
    <property type="entry name" value="T3SS_Flik_C"/>
    <property type="match status" value="1"/>
</dbReference>
<proteinExistence type="predicted"/>
<accession>A0A147HWL8</accession>
<evidence type="ECO:0000313" key="3">
    <source>
        <dbReference type="EMBL" id="KTT69319.1"/>
    </source>
</evidence>
<dbReference type="EMBL" id="LDTD01000072">
    <property type="protein sequence ID" value="KTT69319.1"/>
    <property type="molecule type" value="Genomic_DNA"/>
</dbReference>
<protein>
    <recommendedName>
        <fullName evidence="2">Flagellar hook-length control protein-like C-terminal domain-containing protein</fullName>
    </recommendedName>
</protein>
<dbReference type="InterPro" id="IPR038610">
    <property type="entry name" value="FliK-like_C_sf"/>
</dbReference>
<dbReference type="Proteomes" id="UP000072867">
    <property type="component" value="Unassembled WGS sequence"/>
</dbReference>
<feature type="region of interest" description="Disordered" evidence="1">
    <location>
        <begin position="20"/>
        <end position="44"/>
    </location>
</feature>
<feature type="compositionally biased region" description="Polar residues" evidence="1">
    <location>
        <begin position="507"/>
        <end position="518"/>
    </location>
</feature>
<dbReference type="AlphaFoldDB" id="A0A147HWL8"/>
<evidence type="ECO:0000256" key="1">
    <source>
        <dbReference type="SAM" id="MobiDB-lite"/>
    </source>
</evidence>
<evidence type="ECO:0000313" key="4">
    <source>
        <dbReference type="Proteomes" id="UP000072867"/>
    </source>
</evidence>